<keyword evidence="10 11" id="KW-0119">Carbohydrate metabolism</keyword>
<evidence type="ECO:0000256" key="9">
    <source>
        <dbReference type="ARBA" id="ARBA00023235"/>
    </source>
</evidence>
<keyword evidence="9 11" id="KW-0413">Isomerase</keyword>
<evidence type="ECO:0000313" key="12">
    <source>
        <dbReference type="EMBL" id="MCD2422258.1"/>
    </source>
</evidence>
<dbReference type="PANTHER" id="PTHR10091">
    <property type="entry name" value="ALDOSE-1-EPIMERASE"/>
    <property type="match status" value="1"/>
</dbReference>
<dbReference type="RefSeq" id="WP_231003161.1">
    <property type="nucleotide sequence ID" value="NZ_JAJNEC010000004.1"/>
</dbReference>
<dbReference type="InterPro" id="IPR008183">
    <property type="entry name" value="Aldose_1/G6P_1-epimerase"/>
</dbReference>
<evidence type="ECO:0000256" key="5">
    <source>
        <dbReference type="ARBA" id="ARBA00011245"/>
    </source>
</evidence>
<dbReference type="Pfam" id="PF01263">
    <property type="entry name" value="Aldose_epim"/>
    <property type="match status" value="1"/>
</dbReference>
<dbReference type="EC" id="5.1.3.3" evidence="6 11"/>
<evidence type="ECO:0000256" key="7">
    <source>
        <dbReference type="ARBA" id="ARBA00014165"/>
    </source>
</evidence>
<protein>
    <recommendedName>
        <fullName evidence="7 11">Aldose 1-epimerase</fullName>
        <ecNumber evidence="6 11">5.1.3.3</ecNumber>
    </recommendedName>
</protein>
<comment type="catalytic activity">
    <reaction evidence="1 11">
        <text>alpha-D-glucose = beta-D-glucose</text>
        <dbReference type="Rhea" id="RHEA:10264"/>
        <dbReference type="ChEBI" id="CHEBI:15903"/>
        <dbReference type="ChEBI" id="CHEBI:17925"/>
        <dbReference type="EC" id="5.1.3.3"/>
    </reaction>
</comment>
<dbReference type="InterPro" id="IPR014718">
    <property type="entry name" value="GH-type_carb-bd"/>
</dbReference>
<comment type="pathway">
    <text evidence="3 11">Carbohydrate metabolism; hexose metabolism.</text>
</comment>
<dbReference type="CDD" id="cd09019">
    <property type="entry name" value="galactose_mutarotase_like"/>
    <property type="match status" value="1"/>
</dbReference>
<dbReference type="Proteomes" id="UP001199816">
    <property type="component" value="Unassembled WGS sequence"/>
</dbReference>
<keyword evidence="8" id="KW-0106">Calcium</keyword>
<dbReference type="InterPro" id="IPR018052">
    <property type="entry name" value="Ald1_epimerase_CS"/>
</dbReference>
<dbReference type="Gene3D" id="2.70.98.10">
    <property type="match status" value="1"/>
</dbReference>
<keyword evidence="13" id="KW-1185">Reference proteome</keyword>
<dbReference type="PANTHER" id="PTHR10091:SF0">
    <property type="entry name" value="GALACTOSE MUTAROTASE"/>
    <property type="match status" value="1"/>
</dbReference>
<sequence>MNQTLKMVTFSLMAAGILSCKSPENKEGAQGGTDSAAVAGTDSASALSPANFETTIDGKKTGLYTLKNNNGMRVAITSYGGRIVGLWVPDKSGKPTDVVIGLSSAEGYQKATEAYLGATIGRYGNRIAHARFKLDGQEYTLASNNGPNSLHGGKKGFQYVVWDAVQPNDTTLELSYTSPDMEEGFPGELKVKVTYSVTSDNAIKMDYSAQTSKNTVVNLTNHAYFNLNGEGSGDILKHTAQIYADKYTPVDSTLIPTGKLEPVAGTPFDFTKPEAIGARIGADNVQLKYGRGYDHNYVLNGTKGAYGLTHAATFTGDQSGVVMDIYTQEPGLQFYSGNFNEGKNTLKSGAKDIHRGAFCAETQHFPDSPNQPAFPSVVLKPGATYHTVSYYKFSVKP</sequence>
<dbReference type="InterPro" id="IPR011013">
    <property type="entry name" value="Gal_mutarotase_sf_dom"/>
</dbReference>
<evidence type="ECO:0000256" key="10">
    <source>
        <dbReference type="ARBA" id="ARBA00023277"/>
    </source>
</evidence>
<dbReference type="PROSITE" id="PS00545">
    <property type="entry name" value="ALDOSE_1_EPIMERASE"/>
    <property type="match status" value="1"/>
</dbReference>
<dbReference type="SUPFAM" id="SSF74650">
    <property type="entry name" value="Galactose mutarotase-like"/>
    <property type="match status" value="1"/>
</dbReference>
<evidence type="ECO:0000256" key="11">
    <source>
        <dbReference type="PIRNR" id="PIRNR005096"/>
    </source>
</evidence>
<reference evidence="12 13" key="1">
    <citation type="submission" date="2021-11" db="EMBL/GenBank/DDBJ databases">
        <title>Genomic of Niabella pedocola.</title>
        <authorList>
            <person name="Wu T."/>
        </authorList>
    </citation>
    <scope>NUCLEOTIDE SEQUENCE [LARGE SCALE GENOMIC DNA]</scope>
    <source>
        <strain evidence="12 13">JCM 31011</strain>
    </source>
</reference>
<comment type="cofactor">
    <cofactor evidence="2">
        <name>Ca(2+)</name>
        <dbReference type="ChEBI" id="CHEBI:29108"/>
    </cofactor>
</comment>
<organism evidence="12 13">
    <name type="scientific">Niabella pedocola</name>
    <dbReference type="NCBI Taxonomy" id="1752077"/>
    <lineage>
        <taxon>Bacteria</taxon>
        <taxon>Pseudomonadati</taxon>
        <taxon>Bacteroidota</taxon>
        <taxon>Chitinophagia</taxon>
        <taxon>Chitinophagales</taxon>
        <taxon>Chitinophagaceae</taxon>
        <taxon>Niabella</taxon>
    </lineage>
</organism>
<dbReference type="InterPro" id="IPR047215">
    <property type="entry name" value="Galactose_mutarotase-like"/>
</dbReference>
<evidence type="ECO:0000256" key="2">
    <source>
        <dbReference type="ARBA" id="ARBA00001913"/>
    </source>
</evidence>
<evidence type="ECO:0000256" key="3">
    <source>
        <dbReference type="ARBA" id="ARBA00005028"/>
    </source>
</evidence>
<name>A0ABS8PPP0_9BACT</name>
<evidence type="ECO:0000313" key="13">
    <source>
        <dbReference type="Proteomes" id="UP001199816"/>
    </source>
</evidence>
<gene>
    <name evidence="12" type="ORF">LQ567_05750</name>
</gene>
<evidence type="ECO:0000256" key="6">
    <source>
        <dbReference type="ARBA" id="ARBA00013185"/>
    </source>
</evidence>
<comment type="subunit">
    <text evidence="5">Monomer.</text>
</comment>
<accession>A0ABS8PPP0</accession>
<evidence type="ECO:0000256" key="8">
    <source>
        <dbReference type="ARBA" id="ARBA00022837"/>
    </source>
</evidence>
<dbReference type="InterPro" id="IPR015443">
    <property type="entry name" value="Aldose_1-epimerase"/>
</dbReference>
<comment type="caution">
    <text evidence="12">The sequence shown here is derived from an EMBL/GenBank/DDBJ whole genome shotgun (WGS) entry which is preliminary data.</text>
</comment>
<evidence type="ECO:0000256" key="1">
    <source>
        <dbReference type="ARBA" id="ARBA00001614"/>
    </source>
</evidence>
<proteinExistence type="inferred from homology"/>
<dbReference type="NCBIfam" id="NF008277">
    <property type="entry name" value="PRK11055.1"/>
    <property type="match status" value="1"/>
</dbReference>
<dbReference type="PIRSF" id="PIRSF005096">
    <property type="entry name" value="GALM"/>
    <property type="match status" value="1"/>
</dbReference>
<dbReference type="PROSITE" id="PS51257">
    <property type="entry name" value="PROKAR_LIPOPROTEIN"/>
    <property type="match status" value="1"/>
</dbReference>
<evidence type="ECO:0000256" key="4">
    <source>
        <dbReference type="ARBA" id="ARBA00006206"/>
    </source>
</evidence>
<dbReference type="EMBL" id="JAJNEC010000004">
    <property type="protein sequence ID" value="MCD2422258.1"/>
    <property type="molecule type" value="Genomic_DNA"/>
</dbReference>
<comment type="similarity">
    <text evidence="4 11">Belongs to the aldose epimerase family.</text>
</comment>